<dbReference type="InterPro" id="IPR013321">
    <property type="entry name" value="Arc_rbn_hlx_hlx"/>
</dbReference>
<accession>A0A261FK18</accession>
<dbReference type="EMBL" id="MWWV01000001">
    <property type="protein sequence ID" value="OZG59313.1"/>
    <property type="molecule type" value="Genomic_DNA"/>
</dbReference>
<dbReference type="Gene3D" id="1.10.1220.10">
    <property type="entry name" value="Met repressor-like"/>
    <property type="match status" value="1"/>
</dbReference>
<dbReference type="AlphaFoldDB" id="A0A261FK18"/>
<name>A0A261FK18_9BIFI</name>
<evidence type="ECO:0000313" key="1">
    <source>
        <dbReference type="EMBL" id="OZG59313.1"/>
    </source>
</evidence>
<comment type="caution">
    <text evidence="1">The sequence shown here is derived from an EMBL/GenBank/DDBJ whole genome shotgun (WGS) entry which is preliminary data.</text>
</comment>
<gene>
    <name evidence="1" type="ORF">BTIS_0044</name>
</gene>
<sequence length="82" mass="9087">MVSDLAYRPSRPRPASGSPLDVVFAAGGRSRASSVSDEGWAKTSVAMRRSTRRRVKLFALEHDMSMQEVVDLALMEYLSGRE</sequence>
<keyword evidence="2" id="KW-1185">Reference proteome</keyword>
<proteinExistence type="predicted"/>
<reference evidence="1 2" key="1">
    <citation type="journal article" date="2017" name="BMC Genomics">
        <title>Comparative genomic and phylogenomic analyses of the Bifidobacteriaceae family.</title>
        <authorList>
            <person name="Lugli G.A."/>
            <person name="Milani C."/>
            <person name="Turroni F."/>
            <person name="Duranti S."/>
            <person name="Mancabelli L."/>
            <person name="Mangifesta M."/>
            <person name="Ferrario C."/>
            <person name="Modesto M."/>
            <person name="Mattarelli P."/>
            <person name="Jiri K."/>
            <person name="van Sinderen D."/>
            <person name="Ventura M."/>
        </authorList>
    </citation>
    <scope>NUCLEOTIDE SEQUENCE [LARGE SCALE GENOMIC DNA]</scope>
    <source>
        <strain evidence="1 2">DSM 100201</strain>
    </source>
</reference>
<dbReference type="SUPFAM" id="SSF47598">
    <property type="entry name" value="Ribbon-helix-helix"/>
    <property type="match status" value="1"/>
</dbReference>
<dbReference type="Proteomes" id="UP000216444">
    <property type="component" value="Unassembled WGS sequence"/>
</dbReference>
<dbReference type="GO" id="GO:0005524">
    <property type="term" value="F:ATP binding"/>
    <property type="evidence" value="ECO:0007669"/>
    <property type="project" value="UniProtKB-KW"/>
</dbReference>
<dbReference type="InterPro" id="IPR010985">
    <property type="entry name" value="Ribbon_hlx_hlx"/>
</dbReference>
<organism evidence="1 2">
    <name type="scientific">Bifidobacterium tissieri</name>
    <dbReference type="NCBI Taxonomy" id="1630162"/>
    <lineage>
        <taxon>Bacteria</taxon>
        <taxon>Bacillati</taxon>
        <taxon>Actinomycetota</taxon>
        <taxon>Actinomycetes</taxon>
        <taxon>Bifidobacteriales</taxon>
        <taxon>Bifidobacteriaceae</taxon>
        <taxon>Bifidobacterium</taxon>
    </lineage>
</organism>
<keyword evidence="1" id="KW-0067">ATP-binding</keyword>
<evidence type="ECO:0000313" key="2">
    <source>
        <dbReference type="Proteomes" id="UP000216444"/>
    </source>
</evidence>
<protein>
    <submittedName>
        <fullName evidence="1">Macrolide ABC transporter ATP-binding protein</fullName>
    </submittedName>
</protein>
<dbReference type="RefSeq" id="WP_245819163.1">
    <property type="nucleotide sequence ID" value="NZ_MWWV01000001.1"/>
</dbReference>
<keyword evidence="1" id="KW-0547">Nucleotide-binding</keyword>
<dbReference type="GO" id="GO:0006355">
    <property type="term" value="P:regulation of DNA-templated transcription"/>
    <property type="evidence" value="ECO:0007669"/>
    <property type="project" value="InterPro"/>
</dbReference>